<dbReference type="SUPFAM" id="SSF53756">
    <property type="entry name" value="UDP-Glycosyltransferase/glycogen phosphorylase"/>
    <property type="match status" value="1"/>
</dbReference>
<evidence type="ECO:0000256" key="1">
    <source>
        <dbReference type="ARBA" id="ARBA00004687"/>
    </source>
</evidence>
<evidence type="ECO:0000256" key="7">
    <source>
        <dbReference type="SAM" id="Phobius"/>
    </source>
</evidence>
<dbReference type="GO" id="GO:0000506">
    <property type="term" value="C:glycosylphosphatidylinositol-N-acetylglucosaminyltransferase (GPI-GnT) complex"/>
    <property type="evidence" value="ECO:0007669"/>
    <property type="project" value="InterPro"/>
</dbReference>
<keyword evidence="4 10" id="KW-0328">Glycosyltransferase</keyword>
<dbReference type="Pfam" id="PF08288">
    <property type="entry name" value="PIGA"/>
    <property type="match status" value="1"/>
</dbReference>
<name>A0A9Q0RVF0_9DIPT</name>
<dbReference type="Gene3D" id="3.40.50.2000">
    <property type="entry name" value="Glycogen Phosphorylase B"/>
    <property type="match status" value="2"/>
</dbReference>
<dbReference type="GO" id="GO:0006506">
    <property type="term" value="P:GPI anchor biosynthetic process"/>
    <property type="evidence" value="ECO:0007669"/>
    <property type="project" value="UniProtKB-KW"/>
</dbReference>
<dbReference type="OrthoDB" id="734129at2759"/>
<organism evidence="10 11">
    <name type="scientific">Pseudolycoriella hygida</name>
    <dbReference type="NCBI Taxonomy" id="35572"/>
    <lineage>
        <taxon>Eukaryota</taxon>
        <taxon>Metazoa</taxon>
        <taxon>Ecdysozoa</taxon>
        <taxon>Arthropoda</taxon>
        <taxon>Hexapoda</taxon>
        <taxon>Insecta</taxon>
        <taxon>Pterygota</taxon>
        <taxon>Neoptera</taxon>
        <taxon>Endopterygota</taxon>
        <taxon>Diptera</taxon>
        <taxon>Nematocera</taxon>
        <taxon>Sciaroidea</taxon>
        <taxon>Sciaridae</taxon>
        <taxon>Pseudolycoriella</taxon>
    </lineage>
</organism>
<dbReference type="PANTHER" id="PTHR45871">
    <property type="entry name" value="N-ACETYLGLUCOSAMINYL-PHOSPHATIDYLINOSITOL BIOSYNTHETIC PROTEIN"/>
    <property type="match status" value="1"/>
</dbReference>
<feature type="transmembrane region" description="Helical" evidence="7">
    <location>
        <begin position="463"/>
        <end position="484"/>
    </location>
</feature>
<dbReference type="GO" id="GO:0017176">
    <property type="term" value="F:phosphatidylinositol N-acetylglucosaminyltransferase activity"/>
    <property type="evidence" value="ECO:0007669"/>
    <property type="project" value="UniProtKB-EC"/>
</dbReference>
<dbReference type="EC" id="2.4.1.198" evidence="2"/>
<evidence type="ECO:0000313" key="10">
    <source>
        <dbReference type="EMBL" id="KAJ6635605.1"/>
    </source>
</evidence>
<gene>
    <name evidence="10" type="primary">Piga</name>
    <name evidence="10" type="ORF">Bhyg_14191</name>
</gene>
<dbReference type="Pfam" id="PF00534">
    <property type="entry name" value="Glycos_transf_1"/>
    <property type="match status" value="1"/>
</dbReference>
<evidence type="ECO:0000256" key="2">
    <source>
        <dbReference type="ARBA" id="ARBA00012420"/>
    </source>
</evidence>
<evidence type="ECO:0000256" key="3">
    <source>
        <dbReference type="ARBA" id="ARBA00022502"/>
    </source>
</evidence>
<protein>
    <recommendedName>
        <fullName evidence="2">phosphatidylinositol N-acetylglucosaminyltransferase</fullName>
        <ecNumber evidence="2">2.4.1.198</ecNumber>
    </recommendedName>
    <alternativeName>
        <fullName evidence="6">GlcNAc-PI synthesis protein</fullName>
    </alternativeName>
</protein>
<evidence type="ECO:0000313" key="11">
    <source>
        <dbReference type="Proteomes" id="UP001151699"/>
    </source>
</evidence>
<comment type="pathway">
    <text evidence="1">Glycolipid biosynthesis; glycosylphosphatidylinositol-anchor biosynthesis.</text>
</comment>
<dbReference type="FunFam" id="3.40.50.2000:FF:000026">
    <property type="entry name" value="Phosphatidylinositol N-acetylglucosaminyltransferase subunit A"/>
    <property type="match status" value="1"/>
</dbReference>
<keyword evidence="11" id="KW-1185">Reference proteome</keyword>
<accession>A0A9Q0RVF0</accession>
<evidence type="ECO:0000256" key="6">
    <source>
        <dbReference type="ARBA" id="ARBA00032160"/>
    </source>
</evidence>
<keyword evidence="3" id="KW-0337">GPI-anchor biosynthesis</keyword>
<keyword evidence="7" id="KW-0472">Membrane</keyword>
<keyword evidence="7" id="KW-0812">Transmembrane</keyword>
<dbReference type="EMBL" id="WJQU01000004">
    <property type="protein sequence ID" value="KAJ6635605.1"/>
    <property type="molecule type" value="Genomic_DNA"/>
</dbReference>
<dbReference type="PANTHER" id="PTHR45871:SF1">
    <property type="entry name" value="PHOSPHATIDYLINOSITOL N-ACETYLGLUCOSAMINYLTRANSFERASE SUBUNIT A"/>
    <property type="match status" value="1"/>
</dbReference>
<feature type="non-terminal residue" evidence="10">
    <location>
        <position position="518"/>
    </location>
</feature>
<dbReference type="AlphaFoldDB" id="A0A9Q0RVF0"/>
<keyword evidence="5" id="KW-0808">Transferase</keyword>
<evidence type="ECO:0000259" key="8">
    <source>
        <dbReference type="Pfam" id="PF00534"/>
    </source>
</evidence>
<dbReference type="InterPro" id="IPR001296">
    <property type="entry name" value="Glyco_trans_1"/>
</dbReference>
<feature type="domain" description="Glycosyl transferase family 1" evidence="8">
    <location>
        <begin position="195"/>
        <end position="323"/>
    </location>
</feature>
<proteinExistence type="predicted"/>
<sequence length="518" mass="57834">MRICMASDFFYPNMGGVEEHIFNLSQCLIARGHKVIVMTHLYDDRKGIRYMTNGLKVYYLPIKTCYNQCIVPTMVCNVPLLRNILIRERIDIVHGHSAFSALAHEAMFVGKLLGLRVVFTDHSLFGFADLSAVITNKLLEICLSTCNHCICVSHIGKENTVLRAKVPKKNVSVIPNAVDTAHFTPNPIKRPTDAQINIVIVSRLVYRKGVDLIAGVIYRLRHFPNIHFIIGGDGPKRGLLEEVREKANMQDRVTMLGPLEHAKVRDVLTQGHIFLNTSLTEAYCMAIVEAASCGLQVVSTKVGGIPEVLPSELILLTEANVESVLNGLVTAINRRIGNVHRTLGSCEGNGYAVVKNGNAVVKNGNTVVKNGNAVVKNGNTVVKNGNTVVKNGNAVVKNGKCNIKNRKKPKSRSQYNEDNSILCPFECNEMVASLYNWDNVTMRTVKVYKKVLKEKDPPFGDKLNSYMTACVPYMLVVSFVYLLLRFLDWYEPRSLIDLAPDLKMKKRIFPKRKYTAET</sequence>
<keyword evidence="7" id="KW-1133">Transmembrane helix</keyword>
<feature type="domain" description="PIGA GPI anchor biosynthesis" evidence="9">
    <location>
        <begin position="40"/>
        <end position="129"/>
    </location>
</feature>
<dbReference type="CDD" id="cd03796">
    <property type="entry name" value="GT4_PIG-A-like"/>
    <property type="match status" value="1"/>
</dbReference>
<dbReference type="Proteomes" id="UP001151699">
    <property type="component" value="Chromosome C"/>
</dbReference>
<evidence type="ECO:0000256" key="4">
    <source>
        <dbReference type="ARBA" id="ARBA00022676"/>
    </source>
</evidence>
<comment type="caution">
    <text evidence="10">The sequence shown here is derived from an EMBL/GenBank/DDBJ whole genome shotgun (WGS) entry which is preliminary data.</text>
</comment>
<evidence type="ECO:0000256" key="5">
    <source>
        <dbReference type="ARBA" id="ARBA00022679"/>
    </source>
</evidence>
<evidence type="ECO:0000259" key="9">
    <source>
        <dbReference type="Pfam" id="PF08288"/>
    </source>
</evidence>
<dbReference type="InterPro" id="IPR013234">
    <property type="entry name" value="PIGA_GPI_anchor_biosynthesis"/>
</dbReference>
<dbReference type="InterPro" id="IPR039507">
    <property type="entry name" value="PIG-A/GPI3"/>
</dbReference>
<reference evidence="10" key="1">
    <citation type="submission" date="2022-07" db="EMBL/GenBank/DDBJ databases">
        <authorList>
            <person name="Trinca V."/>
            <person name="Uliana J.V.C."/>
            <person name="Torres T.T."/>
            <person name="Ward R.J."/>
            <person name="Monesi N."/>
        </authorList>
    </citation>
    <scope>NUCLEOTIDE SEQUENCE</scope>
    <source>
        <strain evidence="10">HSMRA1968</strain>
        <tissue evidence="10">Whole embryos</tissue>
    </source>
</reference>